<name>A0A1Q3DBZ4_CEPFO</name>
<dbReference type="Proteomes" id="UP000187406">
    <property type="component" value="Unassembled WGS sequence"/>
</dbReference>
<sequence length="223" mass="24580">MSLTNPSCDKVPIWVKLHNLPLVMWTPECITCVASIFGNPMYMDQAAELISRLNYERVCIEMQASSSFPNSIPIDMGMGYKHWVNVEYTWKPSKCPLCNVFGHSNQACAKAPRKDRNPKDSGTSRIIAEGWIEVGSSSRQEKTKAVDGNVQNSALGQAFEINPIDPPLQAPLKPLPLCEICPPGQPLTQKITLYPPSPQPESTPRSPIPIPPTNPSLLTALIF</sequence>
<dbReference type="PANTHER" id="PTHR31286">
    <property type="entry name" value="GLYCINE-RICH CELL WALL STRUCTURAL PROTEIN 1.8-LIKE"/>
    <property type="match status" value="1"/>
</dbReference>
<dbReference type="InParanoid" id="A0A1Q3DBZ4"/>
<dbReference type="InterPro" id="IPR040256">
    <property type="entry name" value="At4g02000-like"/>
</dbReference>
<comment type="caution">
    <text evidence="1">The sequence shown here is derived from an EMBL/GenBank/DDBJ whole genome shotgun (WGS) entry which is preliminary data.</text>
</comment>
<evidence type="ECO:0000313" key="1">
    <source>
        <dbReference type="EMBL" id="GAV89981.1"/>
    </source>
</evidence>
<gene>
    <name evidence="1" type="ORF">CFOL_v3_33392</name>
</gene>
<protein>
    <submittedName>
        <fullName evidence="1">DUF4283 domain-containing protein/zf-CCHC_4 domain-containing protein</fullName>
    </submittedName>
</protein>
<dbReference type="OrthoDB" id="1461560at2759"/>
<evidence type="ECO:0000313" key="2">
    <source>
        <dbReference type="Proteomes" id="UP000187406"/>
    </source>
</evidence>
<accession>A0A1Q3DBZ4</accession>
<dbReference type="EMBL" id="BDDD01005866">
    <property type="protein sequence ID" value="GAV89981.1"/>
    <property type="molecule type" value="Genomic_DNA"/>
</dbReference>
<reference evidence="2" key="1">
    <citation type="submission" date="2016-04" db="EMBL/GenBank/DDBJ databases">
        <title>Cephalotus genome sequencing.</title>
        <authorList>
            <person name="Fukushima K."/>
            <person name="Hasebe M."/>
            <person name="Fang X."/>
        </authorList>
    </citation>
    <scope>NUCLEOTIDE SEQUENCE [LARGE SCALE GENOMIC DNA]</scope>
    <source>
        <strain evidence="2">cv. St1</strain>
    </source>
</reference>
<proteinExistence type="predicted"/>
<keyword evidence="2" id="KW-1185">Reference proteome</keyword>
<organism evidence="1 2">
    <name type="scientific">Cephalotus follicularis</name>
    <name type="common">Albany pitcher plant</name>
    <dbReference type="NCBI Taxonomy" id="3775"/>
    <lineage>
        <taxon>Eukaryota</taxon>
        <taxon>Viridiplantae</taxon>
        <taxon>Streptophyta</taxon>
        <taxon>Embryophyta</taxon>
        <taxon>Tracheophyta</taxon>
        <taxon>Spermatophyta</taxon>
        <taxon>Magnoliopsida</taxon>
        <taxon>eudicotyledons</taxon>
        <taxon>Gunneridae</taxon>
        <taxon>Pentapetalae</taxon>
        <taxon>rosids</taxon>
        <taxon>fabids</taxon>
        <taxon>Oxalidales</taxon>
        <taxon>Cephalotaceae</taxon>
        <taxon>Cephalotus</taxon>
    </lineage>
</organism>
<dbReference type="PANTHER" id="PTHR31286:SF180">
    <property type="entry name" value="OS10G0362600 PROTEIN"/>
    <property type="match status" value="1"/>
</dbReference>
<dbReference type="AlphaFoldDB" id="A0A1Q3DBZ4"/>